<evidence type="ECO:0000313" key="2">
    <source>
        <dbReference type="EMBL" id="SGZ06596.1"/>
    </source>
</evidence>
<feature type="compositionally biased region" description="Low complexity" evidence="1">
    <location>
        <begin position="43"/>
        <end position="55"/>
    </location>
</feature>
<feature type="region of interest" description="Disordered" evidence="1">
    <location>
        <begin position="159"/>
        <end position="259"/>
    </location>
</feature>
<keyword evidence="3" id="KW-1185">Reference proteome</keyword>
<feature type="region of interest" description="Disordered" evidence="1">
    <location>
        <begin position="612"/>
        <end position="653"/>
    </location>
</feature>
<gene>
    <name evidence="2" type="primary">BQ5605_C031g10955</name>
    <name evidence="2" type="ORF">BQ5605_C031G10955</name>
</gene>
<feature type="compositionally biased region" description="Low complexity" evidence="1">
    <location>
        <begin position="183"/>
        <end position="202"/>
    </location>
</feature>
<feature type="compositionally biased region" description="Low complexity" evidence="1">
    <location>
        <begin position="643"/>
        <end position="653"/>
    </location>
</feature>
<feature type="compositionally biased region" description="Polar residues" evidence="1">
    <location>
        <begin position="99"/>
        <end position="117"/>
    </location>
</feature>
<dbReference type="STRING" id="796604.A0A2X0MHU1"/>
<dbReference type="EMBL" id="FQNC01000068">
    <property type="protein sequence ID" value="SGZ06596.1"/>
    <property type="molecule type" value="Genomic_DNA"/>
</dbReference>
<organism evidence="2 3">
    <name type="scientific">Microbotryum silenes-dioicae</name>
    <dbReference type="NCBI Taxonomy" id="796604"/>
    <lineage>
        <taxon>Eukaryota</taxon>
        <taxon>Fungi</taxon>
        <taxon>Dikarya</taxon>
        <taxon>Basidiomycota</taxon>
        <taxon>Pucciniomycotina</taxon>
        <taxon>Microbotryomycetes</taxon>
        <taxon>Microbotryales</taxon>
        <taxon>Microbotryaceae</taxon>
        <taxon>Microbotryum</taxon>
    </lineage>
</organism>
<feature type="compositionally biased region" description="Low complexity" evidence="1">
    <location>
        <begin position="1"/>
        <end position="20"/>
    </location>
</feature>
<name>A0A2X0MHU1_9BASI</name>
<feature type="compositionally biased region" description="Low complexity" evidence="1">
    <location>
        <begin position="239"/>
        <end position="259"/>
    </location>
</feature>
<evidence type="ECO:0000313" key="3">
    <source>
        <dbReference type="Proteomes" id="UP000249464"/>
    </source>
</evidence>
<feature type="compositionally biased region" description="Low complexity" evidence="1">
    <location>
        <begin position="118"/>
        <end position="142"/>
    </location>
</feature>
<reference evidence="2 3" key="1">
    <citation type="submission" date="2016-11" db="EMBL/GenBank/DDBJ databases">
        <authorList>
            <person name="Jaros S."/>
            <person name="Januszkiewicz K."/>
            <person name="Wedrychowicz H."/>
        </authorList>
    </citation>
    <scope>NUCLEOTIDE SEQUENCE [LARGE SCALE GENOMIC DNA]</scope>
</reference>
<accession>A0A2X0MHU1</accession>
<proteinExistence type="predicted"/>
<feature type="compositionally biased region" description="Polar residues" evidence="1">
    <location>
        <begin position="212"/>
        <end position="238"/>
    </location>
</feature>
<sequence>MSNLNSSTNRPTPSSRTGASSSGGGHARDDVLQFLESLDDYSNSKPTTSTTSSGSVRPSAPSVLASSANSRTATTHTLSNSTNARGATGAAGAPPPQGSLRSSQNNSSLGISTGTPGNATTAPSSANPASSSTANPATANSNATEAQSVLDFLDEITQRSSTPTHPVQARPLPAPRTTGGGTAPSSLSRSTSRTSIQSTASSAPPPRRSTDSVRSTRIPASNSSNALSTSPPTYQHNMSSPTTTHATAPSSNDSAAANNNAGGWGWSSMWSQASNVVQQASHVVAHARTVAEEQVLSATQQAKEGGLSSLPGGLIKALGENEQAKKVMGLASNVHFDQLGKDLKSSTLKSLTDLINAVAPPIAEHELLKVSLSHDMIGYDGVEQLVYSSLSKVSTRGSVQVIIELRTDALCRQVMEQVEGGTLIVNKGDQETQRHSESNDEERDLNLVEGLEAAWKLAEANLDQLIKTTFKPSPAPNANNSKTAEGGITVPVTTCPIYMRIQPCLAPIPFLPTSLTTISPTEGSATTSSAKALFFLLVLNDPTHGLKHVSLSQSLPANWLDIPFEENEWVEDLMVEVIRRSVEIIGQEYISHRMSARSLAIQKARDLAQAQLDQEHAQGGGEEPSIRVSFEGGDQQQQERSRQAAAAMAGLSI</sequence>
<evidence type="ECO:0000256" key="1">
    <source>
        <dbReference type="SAM" id="MobiDB-lite"/>
    </source>
</evidence>
<protein>
    <submittedName>
        <fullName evidence="2">BQ5605_C031g10955 protein</fullName>
    </submittedName>
</protein>
<dbReference type="AlphaFoldDB" id="A0A2X0MHU1"/>
<dbReference type="InterPro" id="IPR018814">
    <property type="entry name" value="DUF5427"/>
</dbReference>
<dbReference type="Proteomes" id="UP000249464">
    <property type="component" value="Unassembled WGS sequence"/>
</dbReference>
<dbReference type="Pfam" id="PF10310">
    <property type="entry name" value="DUF5427"/>
    <property type="match status" value="1"/>
</dbReference>
<feature type="compositionally biased region" description="Polar residues" evidence="1">
    <location>
        <begin position="64"/>
        <end position="83"/>
    </location>
</feature>
<dbReference type="PANTHER" id="PTHR28265">
    <property type="entry name" value="MAINTENANCE OF TELOMERE CAPPING PROTEIN 1"/>
    <property type="match status" value="1"/>
</dbReference>
<dbReference type="PANTHER" id="PTHR28265:SF1">
    <property type="entry name" value="MAINTENANCE OF TELOMERE CAPPING PROTEIN 1"/>
    <property type="match status" value="1"/>
</dbReference>
<feature type="region of interest" description="Disordered" evidence="1">
    <location>
        <begin position="1"/>
        <end position="142"/>
    </location>
</feature>